<evidence type="ECO:0000313" key="4">
    <source>
        <dbReference type="Proteomes" id="UP000216189"/>
    </source>
</evidence>
<proteinExistence type="predicted"/>
<reference evidence="3 4" key="1">
    <citation type="submission" date="2017-08" db="EMBL/GenBank/DDBJ databases">
        <title>Comparative genomics of non-oral Prevotella species.</title>
        <authorList>
            <person name="Accetto T."/>
            <person name="Nograsek B."/>
            <person name="Avgustin G."/>
        </authorList>
    </citation>
    <scope>NUCLEOTIDE SEQUENCE [LARGE SCALE GENOMIC DNA]</scope>
    <source>
        <strain evidence="3 4">TC1-1</strain>
    </source>
</reference>
<dbReference type="Proteomes" id="UP000216189">
    <property type="component" value="Unassembled WGS sequence"/>
</dbReference>
<protein>
    <recommendedName>
        <fullName evidence="2">HTH araC/xylS-type domain-containing protein</fullName>
    </recommendedName>
</protein>
<gene>
    <name evidence="3" type="ORF">CIK91_09905</name>
</gene>
<dbReference type="EMBL" id="NPJF01000050">
    <property type="protein sequence ID" value="OYP54214.1"/>
    <property type="molecule type" value="Genomic_DNA"/>
</dbReference>
<accession>A0ABX4EGC7</accession>
<dbReference type="Gene3D" id="1.10.10.60">
    <property type="entry name" value="Homeodomain-like"/>
    <property type="match status" value="1"/>
</dbReference>
<comment type="caution">
    <text evidence="3">The sequence shown here is derived from an EMBL/GenBank/DDBJ whole genome shotgun (WGS) entry which is preliminary data.</text>
</comment>
<dbReference type="PROSITE" id="PS01124">
    <property type="entry name" value="HTH_ARAC_FAMILY_2"/>
    <property type="match status" value="1"/>
</dbReference>
<evidence type="ECO:0000256" key="1">
    <source>
        <dbReference type="SAM" id="MobiDB-lite"/>
    </source>
</evidence>
<dbReference type="InterPro" id="IPR018060">
    <property type="entry name" value="HTH_AraC"/>
</dbReference>
<feature type="compositionally biased region" description="Polar residues" evidence="1">
    <location>
        <begin position="11"/>
        <end position="22"/>
    </location>
</feature>
<evidence type="ECO:0000313" key="3">
    <source>
        <dbReference type="EMBL" id="OYP54214.1"/>
    </source>
</evidence>
<evidence type="ECO:0000259" key="2">
    <source>
        <dbReference type="PROSITE" id="PS01124"/>
    </source>
</evidence>
<sequence length="22" mass="2622">MHVFSQHMGMSPSNYRKQQQSL</sequence>
<feature type="region of interest" description="Disordered" evidence="1">
    <location>
        <begin position="1"/>
        <end position="22"/>
    </location>
</feature>
<keyword evidence="4" id="KW-1185">Reference proteome</keyword>
<name>A0ABX4EGC7_SEGBR</name>
<organism evidence="3 4">
    <name type="scientific">Segatella bryantii</name>
    <name type="common">Prevotella bryantii</name>
    <dbReference type="NCBI Taxonomy" id="77095"/>
    <lineage>
        <taxon>Bacteria</taxon>
        <taxon>Pseudomonadati</taxon>
        <taxon>Bacteroidota</taxon>
        <taxon>Bacteroidia</taxon>
        <taxon>Bacteroidales</taxon>
        <taxon>Prevotellaceae</taxon>
        <taxon>Segatella</taxon>
    </lineage>
</organism>
<feature type="domain" description="HTH araC/xylS-type" evidence="2">
    <location>
        <begin position="1"/>
        <end position="18"/>
    </location>
</feature>